<dbReference type="InterPro" id="IPR013783">
    <property type="entry name" value="Ig-like_fold"/>
</dbReference>
<dbReference type="PROSITE" id="PS50853">
    <property type="entry name" value="FN3"/>
    <property type="match status" value="1"/>
</dbReference>
<keyword evidence="4" id="KW-1185">Reference proteome</keyword>
<dbReference type="InterPro" id="IPR036116">
    <property type="entry name" value="FN3_sf"/>
</dbReference>
<dbReference type="Proteomes" id="UP000262142">
    <property type="component" value="Unassembled WGS sequence"/>
</dbReference>
<dbReference type="CDD" id="cd00063">
    <property type="entry name" value="FN3"/>
    <property type="match status" value="1"/>
</dbReference>
<feature type="domain" description="Fibronectin type-III" evidence="2">
    <location>
        <begin position="293"/>
        <end position="387"/>
    </location>
</feature>
<dbReference type="SUPFAM" id="SSF49265">
    <property type="entry name" value="Fibronectin type III"/>
    <property type="match status" value="1"/>
</dbReference>
<dbReference type="RefSeq" id="WP_119059449.1">
    <property type="nucleotide sequence ID" value="NZ_UNSC01000004.1"/>
</dbReference>
<evidence type="ECO:0000313" key="3">
    <source>
        <dbReference type="EMBL" id="SZD73092.1"/>
    </source>
</evidence>
<dbReference type="EMBL" id="UNSC01000004">
    <property type="protein sequence ID" value="SZD73092.1"/>
    <property type="molecule type" value="Genomic_DNA"/>
</dbReference>
<organism evidence="3 4">
    <name type="scientific">Candidatus Ornithobacterium hominis</name>
    <dbReference type="NCBI Taxonomy" id="2497989"/>
    <lineage>
        <taxon>Bacteria</taxon>
        <taxon>Pseudomonadati</taxon>
        <taxon>Bacteroidota</taxon>
        <taxon>Flavobacteriia</taxon>
        <taxon>Flavobacteriales</taxon>
        <taxon>Weeksellaceae</taxon>
        <taxon>Ornithobacterium</taxon>
    </lineage>
</organism>
<sequence>MKKLLHILFVYIGISIAQQYPVRLIPSIFQPYSLRLSDYATSSETKLQLQVLMTDLLEPQHQTGIRFSLQAGLNGVPIAQSQDVVVGMSPFTLYPGSNITLTNIDLRPLFELQNLSGINASQYAQSLPEGVYRFCFQAYDYHTRNNLSDKTCVMVYMTQYDPPILNLPQNGEKIQVPTANVGNSNIVFQWMPRQVAPNTRYIFTLKELWDLGQSPISGFLSAPVLWSEETYAPTLYYGPGKSQLIPGKRYAWQVQAKSGNPVVGANATEDNGVYKNNGRSEIFYFDYVENCVVPTFLMAKNAGRGRVELSWTLTGQTSGLYHIQYRKRYSNTDWLTAKSYLPKYTITGLEDKTEYEYRIGSVCGGITNVTTSPYDDPNGGNAYAYSAIQYFTTDSEDEENINYQCGVMPDIDLTNRTPLQTVLGTNEVFMAGDFPVTVISSQGSNGIYSGEGYIEVPYLGDTKIKVVFNNIKLNTDKQLIEGVVETTYDANESAISFVSEGLGELFGDEGVKDITLNYTIKGIKYDEKTKRIIIIGDAGAGKESDRGSGEDSQEVLPGGKDYTIIDTEGNVWAVDEEGNITNVGMQAKGGASTPQNTAGVDAKENATTITAEGIRVTFKNSSDSKYAFDQPAKALNSDYKELNGKLIPFKAVENKKTEPFIASVEITDNSISADSLIFKTSKGVPIDAKKVGNDYRLTLKGLYSYATEQVQAIIKQGDKYQVAGAFNLVHISPKTIKLNLVPTIGVSISRNQIQKVKDIYKKIAIDVDISVKETFDITPYLVNGKLPTEDAFGELEKNTVAQNEVIKAYKQERGVDLAYYIFVTDKPSSNGQAGYMRLNGQFGFVYDQQARTIAHELGHGALRLEHPFKEFKNVAQGEVKNLMDYDTNNTNFIYPDWKQVNDPKFKLYLFQGQDEGEIVVEKYLIEGENNGIAPNGKIINKSISLISGYKVIELIKKNSYYIQGFVLYDNKDNIVEEYLWNAKKANYYNGNIPIEQSKNIEITYNISNTPVKTYIYRIISKGCIYQYVDINYISGSNNIVVPEGVSWKTKFLYNASDSCKKSKEEFIQEVLHKDRLECEYNEIQEDIEKLKHYEKNNEIEATVDFINSICLNALRDLEYKEIIDYIKFISYQEGVTEYSELAILRLMNAINGKDYNKFYKDLESNNNELIKQLVAEMDDASIWFWDKDNYTNFIGALVFMFNSDKGKSIENRWPNETDNFAKRIINLNPIDYGDIETSALGVTYTSKVNEGKYDNETGNITLNDLYTTTSINTYNFNQGAIPVQTNHRDTIDVISPLTPIIIVPNKNKIPLISTALGENTLGTKMYIVPAIFLKYNSDKIRNDYIEKGVITTLDIGTIALSGGTALATKVHWVRRAWALAEVAGAVGNIAINTDAIDVNSNYGKAVEAYNLAMGIIGVKNIAQGGYKFAKNLPSQTKQLLQENKGIRNSLSAKYLEWKTYTSKIDKLSDAERKLINEQEKVWRALGVVDDLSNVVYRNVKYKDFIKTFTATEDQYKKAYQLWGEEKWEGLYQYFKTNNLNDGWPPFEGFVKITKTETGNELAGKVFDRFQGSGDISGKFASPVYGTQGIDDLYFTYDSRALKYDIGENTNYIKFKFKDNLPSDLKFDYGDVQPWFGKQGLGDQVRSTIDFNDVRIRKYIEIIEQLEYKDGKWIKIK</sequence>
<gene>
    <name evidence="3" type="ORF">SAMEA104719789_01156</name>
</gene>
<name>A0A383TZK5_9FLAO</name>
<proteinExistence type="predicted"/>
<evidence type="ECO:0000313" key="4">
    <source>
        <dbReference type="Proteomes" id="UP000262142"/>
    </source>
</evidence>
<evidence type="ECO:0000256" key="1">
    <source>
        <dbReference type="SAM" id="MobiDB-lite"/>
    </source>
</evidence>
<accession>A0A383TZK5</accession>
<protein>
    <submittedName>
        <fullName evidence="3">Fibronectin type III domain</fullName>
    </submittedName>
</protein>
<dbReference type="Gene3D" id="2.60.40.10">
    <property type="entry name" value="Immunoglobulins"/>
    <property type="match status" value="1"/>
</dbReference>
<dbReference type="InterPro" id="IPR003961">
    <property type="entry name" value="FN3_dom"/>
</dbReference>
<dbReference type="OrthoDB" id="1521695at2"/>
<feature type="compositionally biased region" description="Basic and acidic residues" evidence="1">
    <location>
        <begin position="540"/>
        <end position="549"/>
    </location>
</feature>
<reference evidence="3 4" key="1">
    <citation type="submission" date="2018-09" db="EMBL/GenBank/DDBJ databases">
        <authorList>
            <consortium name="Pathogen Informatics"/>
        </authorList>
    </citation>
    <scope>NUCLEOTIDE SEQUENCE [LARGE SCALE GENOMIC DNA]</scope>
    <source>
        <strain evidence="3 4">OH-22767</strain>
    </source>
</reference>
<evidence type="ECO:0000259" key="2">
    <source>
        <dbReference type="PROSITE" id="PS50853"/>
    </source>
</evidence>
<feature type="region of interest" description="Disordered" evidence="1">
    <location>
        <begin position="540"/>
        <end position="560"/>
    </location>
</feature>